<dbReference type="Gene3D" id="1.10.287.130">
    <property type="match status" value="1"/>
</dbReference>
<keyword evidence="6 15" id="KW-0812">Transmembrane</keyword>
<evidence type="ECO:0000259" key="16">
    <source>
        <dbReference type="PROSITE" id="PS50109"/>
    </source>
</evidence>
<dbReference type="CDD" id="cd17546">
    <property type="entry name" value="REC_hyHK_CKI1_RcsC-like"/>
    <property type="match status" value="1"/>
</dbReference>
<evidence type="ECO:0000256" key="10">
    <source>
        <dbReference type="ARBA" id="ARBA00023012"/>
    </source>
</evidence>
<dbReference type="SUPFAM" id="SSF55874">
    <property type="entry name" value="ATPase domain of HSP90 chaperone/DNA topoisomerase II/histidine kinase"/>
    <property type="match status" value="1"/>
</dbReference>
<feature type="transmembrane region" description="Helical" evidence="15">
    <location>
        <begin position="108"/>
        <end position="125"/>
    </location>
</feature>
<dbReference type="Pfam" id="PF02518">
    <property type="entry name" value="HATPase_c"/>
    <property type="match status" value="1"/>
</dbReference>
<dbReference type="SUPFAM" id="SSF52172">
    <property type="entry name" value="CheY-like"/>
    <property type="match status" value="1"/>
</dbReference>
<keyword evidence="4" id="KW-1003">Cell membrane</keyword>
<dbReference type="Pfam" id="PF00512">
    <property type="entry name" value="HisKA"/>
    <property type="match status" value="1"/>
</dbReference>
<keyword evidence="5 13" id="KW-0597">Phosphoprotein</keyword>
<keyword evidence="7" id="KW-0547">Nucleotide-binding</keyword>
<protein>
    <recommendedName>
        <fullName evidence="3">histidine kinase</fullName>
        <ecNumber evidence="3">2.7.13.3</ecNumber>
    </recommendedName>
</protein>
<dbReference type="Gene3D" id="3.40.50.2300">
    <property type="match status" value="1"/>
</dbReference>
<feature type="modified residue" description="Phosphohistidine" evidence="12">
    <location>
        <position position="965"/>
    </location>
</feature>
<evidence type="ECO:0000256" key="14">
    <source>
        <dbReference type="SAM" id="MobiDB-lite"/>
    </source>
</evidence>
<evidence type="ECO:0000256" key="8">
    <source>
        <dbReference type="ARBA" id="ARBA00022840"/>
    </source>
</evidence>
<feature type="transmembrane region" description="Helical" evidence="15">
    <location>
        <begin position="201"/>
        <end position="221"/>
    </location>
</feature>
<evidence type="ECO:0000259" key="18">
    <source>
        <dbReference type="PROSITE" id="PS50894"/>
    </source>
</evidence>
<comment type="subcellular location">
    <subcellularLocation>
        <location evidence="2">Cell membrane</location>
        <topology evidence="2">Multi-pass membrane protein</topology>
    </subcellularLocation>
</comment>
<organism evidence="19 20">
    <name type="scientific">Thalassospira marina</name>
    <dbReference type="NCBI Taxonomy" id="2048283"/>
    <lineage>
        <taxon>Bacteria</taxon>
        <taxon>Pseudomonadati</taxon>
        <taxon>Pseudomonadota</taxon>
        <taxon>Alphaproteobacteria</taxon>
        <taxon>Rhodospirillales</taxon>
        <taxon>Thalassospiraceae</taxon>
        <taxon>Thalassospira</taxon>
    </lineage>
</organism>
<evidence type="ECO:0000256" key="12">
    <source>
        <dbReference type="PROSITE-ProRule" id="PRU00110"/>
    </source>
</evidence>
<dbReference type="InterPro" id="IPR004358">
    <property type="entry name" value="Sig_transdc_His_kin-like_C"/>
</dbReference>
<evidence type="ECO:0000256" key="15">
    <source>
        <dbReference type="SAM" id="Phobius"/>
    </source>
</evidence>
<dbReference type="SUPFAM" id="SSF47226">
    <property type="entry name" value="Histidine-containing phosphotransfer domain, HPT domain"/>
    <property type="match status" value="1"/>
</dbReference>
<evidence type="ECO:0000256" key="7">
    <source>
        <dbReference type="ARBA" id="ARBA00022741"/>
    </source>
</evidence>
<dbReference type="InterPro" id="IPR011006">
    <property type="entry name" value="CheY-like_superfamily"/>
</dbReference>
<evidence type="ECO:0000313" key="20">
    <source>
        <dbReference type="Proteomes" id="UP000233458"/>
    </source>
</evidence>
<comment type="catalytic activity">
    <reaction evidence="1">
        <text>ATP + protein L-histidine = ADP + protein N-phospho-L-histidine.</text>
        <dbReference type="EC" id="2.7.13.3"/>
    </reaction>
</comment>
<dbReference type="EMBL" id="CP024199">
    <property type="protein sequence ID" value="AUG52189.1"/>
    <property type="molecule type" value="Genomic_DNA"/>
</dbReference>
<dbReference type="PROSITE" id="PS50894">
    <property type="entry name" value="HPT"/>
    <property type="match status" value="1"/>
</dbReference>
<dbReference type="Gene3D" id="1.20.120.160">
    <property type="entry name" value="HPT domain"/>
    <property type="match status" value="1"/>
</dbReference>
<dbReference type="InterPro" id="IPR036641">
    <property type="entry name" value="HPT_dom_sf"/>
</dbReference>
<feature type="domain" description="Response regulatory" evidence="17">
    <location>
        <begin position="531"/>
        <end position="650"/>
    </location>
</feature>
<feature type="transmembrane region" description="Helical" evidence="15">
    <location>
        <begin position="36"/>
        <end position="56"/>
    </location>
</feature>
<reference evidence="19 20" key="1">
    <citation type="submission" date="2017-10" db="EMBL/GenBank/DDBJ databases">
        <title>Biodiversity and function of Thalassospira species in the particle-attached aromatic-hydrocarbon-degrading consortia from the surface seawater of the China South Sea.</title>
        <authorList>
            <person name="Dong C."/>
            <person name="Liu R."/>
            <person name="Shao Z."/>
        </authorList>
    </citation>
    <scope>NUCLEOTIDE SEQUENCE [LARGE SCALE GENOMIC DNA]</scope>
    <source>
        <strain evidence="19 20">CSC3H3</strain>
    </source>
</reference>
<dbReference type="CDD" id="cd16922">
    <property type="entry name" value="HATPase_EvgS-ArcB-TorS-like"/>
    <property type="match status" value="1"/>
</dbReference>
<dbReference type="SMART" id="SM00387">
    <property type="entry name" value="HATPase_c"/>
    <property type="match status" value="1"/>
</dbReference>
<dbReference type="PANTHER" id="PTHR45339">
    <property type="entry name" value="HYBRID SIGNAL TRANSDUCTION HISTIDINE KINASE J"/>
    <property type="match status" value="1"/>
</dbReference>
<feature type="transmembrane region" description="Helical" evidence="15">
    <location>
        <begin position="169"/>
        <end position="189"/>
    </location>
</feature>
<keyword evidence="10" id="KW-0902">Two-component regulatory system</keyword>
<dbReference type="PROSITE" id="PS50109">
    <property type="entry name" value="HIS_KIN"/>
    <property type="match status" value="1"/>
</dbReference>
<evidence type="ECO:0000256" key="3">
    <source>
        <dbReference type="ARBA" id="ARBA00012438"/>
    </source>
</evidence>
<feature type="transmembrane region" description="Helical" evidence="15">
    <location>
        <begin position="137"/>
        <end position="157"/>
    </location>
</feature>
<evidence type="ECO:0000259" key="17">
    <source>
        <dbReference type="PROSITE" id="PS50110"/>
    </source>
</evidence>
<dbReference type="Gene3D" id="3.30.565.10">
    <property type="entry name" value="Histidine kinase-like ATPase, C-terminal domain"/>
    <property type="match status" value="1"/>
</dbReference>
<evidence type="ECO:0000256" key="1">
    <source>
        <dbReference type="ARBA" id="ARBA00000085"/>
    </source>
</evidence>
<evidence type="ECO:0000256" key="9">
    <source>
        <dbReference type="ARBA" id="ARBA00022989"/>
    </source>
</evidence>
<name>A0ABN5FH65_9PROT</name>
<dbReference type="InterPro" id="IPR003594">
    <property type="entry name" value="HATPase_dom"/>
</dbReference>
<evidence type="ECO:0000256" key="2">
    <source>
        <dbReference type="ARBA" id="ARBA00004651"/>
    </source>
</evidence>
<gene>
    <name evidence="19" type="ORF">CSC3H3_05215</name>
</gene>
<evidence type="ECO:0000313" key="19">
    <source>
        <dbReference type="EMBL" id="AUG52189.1"/>
    </source>
</evidence>
<dbReference type="Pfam" id="PF01627">
    <property type="entry name" value="Hpt"/>
    <property type="match status" value="1"/>
</dbReference>
<feature type="domain" description="HPt" evidence="18">
    <location>
        <begin position="926"/>
        <end position="1020"/>
    </location>
</feature>
<accession>A0ABN5FH65</accession>
<feature type="domain" description="Histidine kinase" evidence="16">
    <location>
        <begin position="275"/>
        <end position="504"/>
    </location>
</feature>
<dbReference type="Proteomes" id="UP000233458">
    <property type="component" value="Chromosome"/>
</dbReference>
<dbReference type="PRINTS" id="PR00344">
    <property type="entry name" value="BCTRLSENSOR"/>
</dbReference>
<keyword evidence="8" id="KW-0067">ATP-binding</keyword>
<keyword evidence="11 15" id="KW-0472">Membrane</keyword>
<dbReference type="InterPro" id="IPR036097">
    <property type="entry name" value="HisK_dim/P_sf"/>
</dbReference>
<dbReference type="RefSeq" id="WP_101284177.1">
    <property type="nucleotide sequence ID" value="NZ_CP024199.1"/>
</dbReference>
<evidence type="ECO:0000256" key="5">
    <source>
        <dbReference type="ARBA" id="ARBA00022553"/>
    </source>
</evidence>
<dbReference type="CDD" id="cd00082">
    <property type="entry name" value="HisKA"/>
    <property type="match status" value="1"/>
</dbReference>
<dbReference type="InterPro" id="IPR001789">
    <property type="entry name" value="Sig_transdc_resp-reg_receiver"/>
</dbReference>
<keyword evidence="9 15" id="KW-1133">Transmembrane helix</keyword>
<feature type="compositionally biased region" description="Basic and acidic residues" evidence="14">
    <location>
        <begin position="821"/>
        <end position="832"/>
    </location>
</feature>
<dbReference type="CDD" id="cd00088">
    <property type="entry name" value="HPT"/>
    <property type="match status" value="1"/>
</dbReference>
<evidence type="ECO:0000256" key="4">
    <source>
        <dbReference type="ARBA" id="ARBA00022475"/>
    </source>
</evidence>
<dbReference type="EC" id="2.7.13.3" evidence="3"/>
<sequence>MLRLTAICVVAFAFIAGVYSTVPLLIGSLDRELSFAIAFVVEFMALFSVAIGLVIYDTTRRRQLLYVALGMVSLSVGDGVGLAAPVILPHLQPGWLWALLSDVSWFSLFSRVVANVFFLISVLRANARDNTCRNDQLWVAIPVILICAIAVQLALSLFSTTFAYDISHIFAHMMMLPLLVSTVLAVMVLSGYLMRVVRRPTAFEVLFTVFLLNSLYHHMAFVLFDDAGRAITAEFLMPSRLFSYGCVLVAMVAALRDLYRSASQSSSAKSAFLATMSHEIRTPLNGVLGMAQLLRQTSLNQVQRERVDAILSSGRALMTLLNDILDMSKIEAGHADVEARPFRPYDVTCDLSNAILALTQEKNLKLVWDDKILRNRIFIGDEVRFRQVLWNLLSNAVKFTRKGSVQLVVEHDPSRAGGRIPGSRPNEVYRFSVSDTGIGIAPERQARIFQAFTQGDNSTMRQFGGTGLGLSISQNLITMMGGHIGLHSVPGQGTRFDCWLPFDVRSVEVNQPENSLAQREENALSILADKKVLVVEDNEINANVMASFLERMGLKVDIVGNGRLAVQAFQNDEYDAILMDAHMPVLDGEGATRHIREIEREASGGRIPIIGVTADAFADRQRDFLAAGMDEVLTKPVEERRLHASLIHHLRGRGDMVDPSGMGFSPASDAIETNPVRLADIPWQTLAEIRTAGMPKADLALENGDVMGENARAARWADNAIDVASPKKQDLPAPAQQHAIRTMQRKPADVAEAAEAAQMAQVAQVADRKEVQRNVANGTVAASAVAPKDRPAPVDPTAPLAQATPVASSAEEVNANGAKPEIAREKTGDQRPLRVRQGIGAKLKRRFSSQSGRDDSAKTTANTSAKSTKAAGSEQAQQQAITADGAAQTTDKPAAPPQAAVESSVSEFETPLVNEVRLQEMLDALGNEQMTTLVRMLPDAFREERERMTNAVADNDAVAFRRAAHSLKGMAANLAADRISRKARELEYFDGPLDQTLVLIEDLNGVLQQTMQKLLEDTAG</sequence>
<dbReference type="PANTHER" id="PTHR45339:SF1">
    <property type="entry name" value="HYBRID SIGNAL TRANSDUCTION HISTIDINE KINASE J"/>
    <property type="match status" value="1"/>
</dbReference>
<dbReference type="Pfam" id="PF00072">
    <property type="entry name" value="Response_reg"/>
    <property type="match status" value="1"/>
</dbReference>
<evidence type="ECO:0000256" key="13">
    <source>
        <dbReference type="PROSITE-ProRule" id="PRU00169"/>
    </source>
</evidence>
<evidence type="ECO:0000256" key="11">
    <source>
        <dbReference type="ARBA" id="ARBA00023136"/>
    </source>
</evidence>
<feature type="region of interest" description="Disordered" evidence="14">
    <location>
        <begin position="782"/>
        <end position="907"/>
    </location>
</feature>
<keyword evidence="20" id="KW-1185">Reference proteome</keyword>
<feature type="compositionally biased region" description="Low complexity" evidence="14">
    <location>
        <begin position="858"/>
        <end position="871"/>
    </location>
</feature>
<feature type="compositionally biased region" description="Polar residues" evidence="14">
    <location>
        <begin position="874"/>
        <end position="891"/>
    </location>
</feature>
<proteinExistence type="predicted"/>
<dbReference type="PROSITE" id="PS50110">
    <property type="entry name" value="RESPONSE_REGULATORY"/>
    <property type="match status" value="1"/>
</dbReference>
<dbReference type="InterPro" id="IPR005467">
    <property type="entry name" value="His_kinase_dom"/>
</dbReference>
<dbReference type="SUPFAM" id="SSF47384">
    <property type="entry name" value="Homodimeric domain of signal transducing histidine kinase"/>
    <property type="match status" value="1"/>
</dbReference>
<feature type="transmembrane region" description="Helical" evidence="15">
    <location>
        <begin position="63"/>
        <end position="88"/>
    </location>
</feature>
<dbReference type="SMART" id="SM00448">
    <property type="entry name" value="REC"/>
    <property type="match status" value="1"/>
</dbReference>
<feature type="modified residue" description="4-aspartylphosphate" evidence="13">
    <location>
        <position position="580"/>
    </location>
</feature>
<evidence type="ECO:0000256" key="6">
    <source>
        <dbReference type="ARBA" id="ARBA00022692"/>
    </source>
</evidence>
<dbReference type="InterPro" id="IPR008207">
    <property type="entry name" value="Sig_transdc_His_kin_Hpt_dom"/>
</dbReference>
<dbReference type="InterPro" id="IPR003661">
    <property type="entry name" value="HisK_dim/P_dom"/>
</dbReference>
<dbReference type="InterPro" id="IPR036890">
    <property type="entry name" value="HATPase_C_sf"/>
</dbReference>
<dbReference type="SMART" id="SM00388">
    <property type="entry name" value="HisKA"/>
    <property type="match status" value="1"/>
</dbReference>